<name>A0A6M0RL91_9CYAN</name>
<sequence length="416" mass="48411">MYSNNGEFFASRPATRAEREVYGYVRQLSRIEDAQQAIDAFYGLLFKASVTLPDLDSNSVRHALLHILESPEANKILPYVINRCFYTIGNIWRMDTSRHSALRTLILRASAVPEKRPRDRRVRQLVNAMDAYVKNGSLYVPLQRQMHLLCDLPQEEDCTSFASCFKDYFFIYESAAVTRDIPLHHRKSIQLQRKHQAQHFNKRLNNYWHDYQQGLNPVNPTRLSDDDLRNAIWAFLPGRDGSYLKQACQFDEFYRSRQKREDFLTHFHGYVMEPFVEANSRFKNNRFSSSVRTTLVESLGTDTAPITDASITYMCSRLLKILVCNTLEHPDIGQFKHLIKTVGHQALTAVLLKIVLFKRTVRSWFEDRFGILFHKWESSSLDSIGWLVQSFEYMNVALALNAPWVNYVPKARHTVA</sequence>
<accession>A0A6M0RL91</accession>
<proteinExistence type="predicted"/>
<dbReference type="AlphaFoldDB" id="A0A6M0RL91"/>
<evidence type="ECO:0000313" key="1">
    <source>
        <dbReference type="EMBL" id="NEZ57027.1"/>
    </source>
</evidence>
<reference evidence="1 2" key="1">
    <citation type="journal article" date="2020" name="Microb. Ecol.">
        <title>Ecogenomics of the Marine Benthic Filamentous Cyanobacterium Adonisia.</title>
        <authorList>
            <person name="Walter J.M."/>
            <person name="Coutinho F.H."/>
            <person name="Leomil L."/>
            <person name="Hargreaves P.I."/>
            <person name="Campeao M.E."/>
            <person name="Vieira V.V."/>
            <person name="Silva B.S."/>
            <person name="Fistarol G.O."/>
            <person name="Salomon P.S."/>
            <person name="Sawabe T."/>
            <person name="Mino S."/>
            <person name="Hosokawa M."/>
            <person name="Miyashita H."/>
            <person name="Maruyama F."/>
            <person name="van Verk M.C."/>
            <person name="Dutilh B.E."/>
            <person name="Thompson C.C."/>
            <person name="Thompson F.L."/>
        </authorList>
    </citation>
    <scope>NUCLEOTIDE SEQUENCE [LARGE SCALE GENOMIC DNA]</scope>
    <source>
        <strain evidence="1 2">CCMR0081</strain>
    </source>
</reference>
<comment type="caution">
    <text evidence="1">The sequence shown here is derived from an EMBL/GenBank/DDBJ whole genome shotgun (WGS) entry which is preliminary data.</text>
</comment>
<protein>
    <submittedName>
        <fullName evidence="1">Uncharacterized protein</fullName>
    </submittedName>
</protein>
<dbReference type="EMBL" id="QXHD01000004">
    <property type="protein sequence ID" value="NEZ57027.1"/>
    <property type="molecule type" value="Genomic_DNA"/>
</dbReference>
<keyword evidence="2" id="KW-1185">Reference proteome</keyword>
<dbReference type="RefSeq" id="WP_163699042.1">
    <property type="nucleotide sequence ID" value="NZ_QXHD01000004.1"/>
</dbReference>
<organism evidence="1 2">
    <name type="scientific">Adonisia turfae CCMR0081</name>
    <dbReference type="NCBI Taxonomy" id="2292702"/>
    <lineage>
        <taxon>Bacteria</taxon>
        <taxon>Bacillati</taxon>
        <taxon>Cyanobacteriota</taxon>
        <taxon>Adonisia</taxon>
        <taxon>Adonisia turfae</taxon>
    </lineage>
</organism>
<evidence type="ECO:0000313" key="2">
    <source>
        <dbReference type="Proteomes" id="UP000481033"/>
    </source>
</evidence>
<dbReference type="Proteomes" id="UP000481033">
    <property type="component" value="Unassembled WGS sequence"/>
</dbReference>
<gene>
    <name evidence="1" type="ORF">DXZ20_15345</name>
</gene>